<name>A0A4P7L8H8_9GAMM</name>
<reference evidence="1 2" key="1">
    <citation type="submission" date="2019-03" db="EMBL/GenBank/DDBJ databases">
        <title>Long-read sequencing reveals hyperdense prophage content in a complex bacterial symbiont genome.</title>
        <authorList>
            <person name="Frost C.L."/>
            <person name="Siozios S."/>
            <person name="Nadal-Jimenez P."/>
            <person name="Brockhurst M.A."/>
            <person name="King K.C."/>
            <person name="Darby A.C."/>
            <person name="Hurst G.D.D."/>
        </authorList>
    </citation>
    <scope>NUCLEOTIDE SEQUENCE [LARGE SCALE GENOMIC DNA]</scope>
    <source>
        <strain evidence="1 2">FIN</strain>
        <plasmid evidence="2">parsfin5</plasmid>
    </source>
</reference>
<dbReference type="Proteomes" id="UP000295134">
    <property type="component" value="Plasmid pArsFIN5"/>
</dbReference>
<accession>A0A4P7L8H8</accession>
<dbReference type="RefSeq" id="WP_135678741.1">
    <property type="nucleotide sequence ID" value="NZ_CP038617.1"/>
</dbReference>
<gene>
    <name evidence="1" type="ORF">ArsFIN_48090</name>
</gene>
<dbReference type="AlphaFoldDB" id="A0A4P7L8H8"/>
<evidence type="ECO:0000313" key="2">
    <source>
        <dbReference type="Proteomes" id="UP000295134"/>
    </source>
</evidence>
<sequence>MSNNTNLHHKNYQTPIQRLAIVIRDTLEVAENTIFIGRENLANQDFNAPVISIEQSGNSEVKGFSETYRRNVEVMEYSQFANDRLQQASQTINHISTNSQKVISNSASQTNNINVNVAGSNRAIGQQIGREVHNNIPMLSQDQLVRGGAF</sequence>
<dbReference type="KEGG" id="ans:ArsFIN_48090"/>
<protein>
    <submittedName>
        <fullName evidence="1">Uncharacterized protein</fullName>
    </submittedName>
</protein>
<keyword evidence="1" id="KW-0614">Plasmid</keyword>
<organism evidence="1 2">
    <name type="scientific">Arsenophonus nasoniae</name>
    <name type="common">son-killer infecting Nasonia vitripennis</name>
    <dbReference type="NCBI Taxonomy" id="638"/>
    <lineage>
        <taxon>Bacteria</taxon>
        <taxon>Pseudomonadati</taxon>
        <taxon>Pseudomonadota</taxon>
        <taxon>Gammaproteobacteria</taxon>
        <taxon>Enterobacterales</taxon>
        <taxon>Morganellaceae</taxon>
        <taxon>Arsenophonus</taxon>
    </lineage>
</organism>
<evidence type="ECO:0000313" key="1">
    <source>
        <dbReference type="EMBL" id="QBY46198.1"/>
    </source>
</evidence>
<geneLocation type="plasmid" evidence="2">
    <name>parsfin5</name>
</geneLocation>
<dbReference type="EMBL" id="CP038617">
    <property type="protein sequence ID" value="QBY46198.1"/>
    <property type="molecule type" value="Genomic_DNA"/>
</dbReference>
<dbReference type="GeneID" id="39751366"/>
<proteinExistence type="predicted"/>